<feature type="compositionally biased region" description="Polar residues" evidence="1">
    <location>
        <begin position="63"/>
        <end position="78"/>
    </location>
</feature>
<dbReference type="SUPFAM" id="SSF51695">
    <property type="entry name" value="PLC-like phosphodiesterases"/>
    <property type="match status" value="2"/>
</dbReference>
<proteinExistence type="predicted"/>
<evidence type="ECO:0000256" key="1">
    <source>
        <dbReference type="SAM" id="MobiDB-lite"/>
    </source>
</evidence>
<dbReference type="Pfam" id="PF26178">
    <property type="entry name" value="PI-PLC_cat"/>
    <property type="match status" value="2"/>
</dbReference>
<dbReference type="InterPro" id="IPR051057">
    <property type="entry name" value="PI-PLC_domain"/>
</dbReference>
<evidence type="ECO:0008006" key="4">
    <source>
        <dbReference type="Google" id="ProtNLM"/>
    </source>
</evidence>
<dbReference type="PROSITE" id="PS50007">
    <property type="entry name" value="PIPLC_X_DOMAIN"/>
    <property type="match status" value="1"/>
</dbReference>
<dbReference type="EMBL" id="PYDT01000009">
    <property type="protein sequence ID" value="THU50394.1"/>
    <property type="molecule type" value="Genomic_DNA"/>
</dbReference>
<comment type="caution">
    <text evidence="2">The sequence shown here is derived from an EMBL/GenBank/DDBJ whole genome shotgun (WGS) entry which is preliminary data.</text>
</comment>
<dbReference type="PANTHER" id="PTHR13593:SF89">
    <property type="entry name" value="PLC-LIKE PHOSPHODIESTERASES SUPERFAMILY PROTEIN"/>
    <property type="match status" value="1"/>
</dbReference>
<dbReference type="PANTHER" id="PTHR13593">
    <property type="match status" value="1"/>
</dbReference>
<gene>
    <name evidence="2" type="ORF">C4D60_Mb06t19760</name>
</gene>
<dbReference type="STRING" id="52838.A0A4S8IQJ5"/>
<sequence>MGSRNRQTSVLGWDTATWRASDGQNERYCVQYQAVYTAGRRGLLRRPSVAPFSRITRPYRNPVRSNAHISTSAATNRNPVPISRPRKRKNGPSPFLLLFLFVGSSLLSSAAKLGEGCSADKDCDGDLGVCVKDLPFNKYWWQTTHNSFANAGAHSATGATLRTFTNQQDDITSQLNVRFFGLSHVHLYFRILFPRRGVHALPELSASSTTRGPESLFKRGYAGRESEIVCPWDPHKTKVEITLGSGVEPPSHAVLKSCKVAFCEDCDAGLRCDGCDGDLGVCVSIRPYEPRSKVRIRHYPFSIRNLGLWVGWFRFRANLGLGCAQGKDLPFNKYSWLTTHNSFADAGAHSATGATLITFTNQHDNITSQLNNGVRGLMLDMYDFGNDVWLCHSTGGQCYNFTAFQPAINVLKEIETFLAANPSDVITIFIEDYVKSPSGLSKVFNASGLMKYWFPVDQMPKNGSDWPLLSKMIDQNHRLLVFTSVASKEASEGIAYEWNYVVENQYGDEGMTPGSCPSRAESSPMSTTLKSLVLMNYFRTNPSASSACHNNSAPLLGMLKTCHGLSANRWANFIAVDFYLKGDAPVAADVANGHMVCGCDNIAYCKVNATFGTCAVPRRSSPTKSSPSASTSVETSNASSAGRFSMFLKVVPVTIIVLLELILF</sequence>
<reference evidence="2 3" key="1">
    <citation type="journal article" date="2019" name="Nat. Plants">
        <title>Genome sequencing of Musa balbisiana reveals subgenome evolution and function divergence in polyploid bananas.</title>
        <authorList>
            <person name="Yao X."/>
        </authorList>
    </citation>
    <scope>NUCLEOTIDE SEQUENCE [LARGE SCALE GENOMIC DNA]</scope>
    <source>
        <strain evidence="3">cv. DH-PKW</strain>
        <tissue evidence="2">Leaves</tissue>
    </source>
</reference>
<dbReference type="GO" id="GO:0008081">
    <property type="term" value="F:phosphoric diester hydrolase activity"/>
    <property type="evidence" value="ECO:0007669"/>
    <property type="project" value="InterPro"/>
</dbReference>
<evidence type="ECO:0000313" key="3">
    <source>
        <dbReference type="Proteomes" id="UP000317650"/>
    </source>
</evidence>
<keyword evidence="3" id="KW-1185">Reference proteome</keyword>
<organism evidence="2 3">
    <name type="scientific">Musa balbisiana</name>
    <name type="common">Banana</name>
    <dbReference type="NCBI Taxonomy" id="52838"/>
    <lineage>
        <taxon>Eukaryota</taxon>
        <taxon>Viridiplantae</taxon>
        <taxon>Streptophyta</taxon>
        <taxon>Embryophyta</taxon>
        <taxon>Tracheophyta</taxon>
        <taxon>Spermatophyta</taxon>
        <taxon>Magnoliopsida</taxon>
        <taxon>Liliopsida</taxon>
        <taxon>Zingiberales</taxon>
        <taxon>Musaceae</taxon>
        <taxon>Musa</taxon>
    </lineage>
</organism>
<dbReference type="CDD" id="cd08588">
    <property type="entry name" value="PI-PLCc_At5g67130_like"/>
    <property type="match status" value="1"/>
</dbReference>
<protein>
    <recommendedName>
        <fullName evidence="4">Phosphatidylinositol-specific phospholipase C X domain-containing protein</fullName>
    </recommendedName>
</protein>
<evidence type="ECO:0000313" key="2">
    <source>
        <dbReference type="EMBL" id="THU50394.1"/>
    </source>
</evidence>
<dbReference type="AlphaFoldDB" id="A0A4S8IQJ5"/>
<accession>A0A4S8IQJ5</accession>
<name>A0A4S8IQJ5_MUSBA</name>
<dbReference type="Gene3D" id="3.20.20.190">
    <property type="entry name" value="Phosphatidylinositol (PI) phosphodiesterase"/>
    <property type="match status" value="1"/>
</dbReference>
<feature type="region of interest" description="Disordered" evidence="1">
    <location>
        <begin position="63"/>
        <end position="88"/>
    </location>
</feature>
<dbReference type="GO" id="GO:0006629">
    <property type="term" value="P:lipid metabolic process"/>
    <property type="evidence" value="ECO:0007669"/>
    <property type="project" value="InterPro"/>
</dbReference>
<dbReference type="Proteomes" id="UP000317650">
    <property type="component" value="Chromosome 6"/>
</dbReference>
<dbReference type="InterPro" id="IPR017946">
    <property type="entry name" value="PLC-like_Pdiesterase_TIM-brl"/>
</dbReference>